<keyword evidence="1" id="KW-1133">Transmembrane helix</keyword>
<keyword evidence="3" id="KW-1185">Reference proteome</keyword>
<reference evidence="2 3" key="1">
    <citation type="submission" date="2024-09" db="EMBL/GenBank/DDBJ databases">
        <title>The Natural Products Discovery Center: Release of the First 8490 Sequenced Strains for Exploring Actinobacteria Biosynthetic Diversity.</title>
        <authorList>
            <person name="Kalkreuter E."/>
            <person name="Kautsar S.A."/>
            <person name="Yang D."/>
            <person name="Bader C.D."/>
            <person name="Teijaro C.N."/>
            <person name="Fluegel L."/>
            <person name="Davis C.M."/>
            <person name="Simpson J.R."/>
            <person name="Lauterbach L."/>
            <person name="Steele A.D."/>
            <person name="Gui C."/>
            <person name="Meng S."/>
            <person name="Li G."/>
            <person name="Viehrig K."/>
            <person name="Ye F."/>
            <person name="Su P."/>
            <person name="Kiefer A.F."/>
            <person name="Nichols A."/>
            <person name="Cepeda A.J."/>
            <person name="Yan W."/>
            <person name="Fan B."/>
            <person name="Jiang Y."/>
            <person name="Adhikari A."/>
            <person name="Zheng C.-J."/>
            <person name="Schuster L."/>
            <person name="Cowan T.M."/>
            <person name="Smanski M.J."/>
            <person name="Chevrette M.G."/>
            <person name="De Carvalho L.P.S."/>
            <person name="Shen B."/>
        </authorList>
    </citation>
    <scope>NUCLEOTIDE SEQUENCE [LARGE SCALE GENOMIC DNA]</scope>
    <source>
        <strain evidence="2 3">NPDC060353</strain>
    </source>
</reference>
<protein>
    <recommendedName>
        <fullName evidence="4">DUF2306 domain-containing protein</fullName>
    </recommendedName>
</protein>
<evidence type="ECO:0008006" key="4">
    <source>
        <dbReference type="Google" id="ProtNLM"/>
    </source>
</evidence>
<feature type="transmembrane region" description="Helical" evidence="1">
    <location>
        <begin position="39"/>
        <end position="57"/>
    </location>
</feature>
<comment type="caution">
    <text evidence="2">The sequence shown here is derived from an EMBL/GenBank/DDBJ whole genome shotgun (WGS) entry which is preliminary data.</text>
</comment>
<sequence length="157" mass="16188">MGVAMWHTVLVLIHAAAAIAALGLGIAALRLTPLLRAHTVSIVIMTALLPVAIALRWTERAPATTAIFSALTALGVVMIVRAVLAERAARLGYHGAVLSHIGFNLIALVTGFLIVPVMHSGLGTLAITATAIVVPVAGSVALHLIRRRIPADPAPAD</sequence>
<dbReference type="EMBL" id="JBHXCV010000011">
    <property type="protein sequence ID" value="MFD6795205.1"/>
    <property type="molecule type" value="Genomic_DNA"/>
</dbReference>
<evidence type="ECO:0000256" key="1">
    <source>
        <dbReference type="SAM" id="Phobius"/>
    </source>
</evidence>
<name>A0ABW6G7M1_9PSEU</name>
<evidence type="ECO:0000313" key="2">
    <source>
        <dbReference type="EMBL" id="MFD6795205.1"/>
    </source>
</evidence>
<gene>
    <name evidence="2" type="ORF">ACFWGY_17865</name>
</gene>
<keyword evidence="1" id="KW-0472">Membrane</keyword>
<organism evidence="2 3">
    <name type="scientific">Prauserella salsuginis</name>
    <dbReference type="NCBI Taxonomy" id="387889"/>
    <lineage>
        <taxon>Bacteria</taxon>
        <taxon>Bacillati</taxon>
        <taxon>Actinomycetota</taxon>
        <taxon>Actinomycetes</taxon>
        <taxon>Pseudonocardiales</taxon>
        <taxon>Pseudonocardiaceae</taxon>
        <taxon>Prauserella</taxon>
        <taxon>Prauserella salsuginis group</taxon>
    </lineage>
</organism>
<keyword evidence="1" id="KW-0812">Transmembrane</keyword>
<feature type="transmembrane region" description="Helical" evidence="1">
    <location>
        <begin position="124"/>
        <end position="145"/>
    </location>
</feature>
<feature type="transmembrane region" description="Helical" evidence="1">
    <location>
        <begin position="6"/>
        <end position="27"/>
    </location>
</feature>
<evidence type="ECO:0000313" key="3">
    <source>
        <dbReference type="Proteomes" id="UP001598673"/>
    </source>
</evidence>
<feature type="transmembrane region" description="Helical" evidence="1">
    <location>
        <begin position="63"/>
        <end position="84"/>
    </location>
</feature>
<dbReference type="Proteomes" id="UP001598673">
    <property type="component" value="Unassembled WGS sequence"/>
</dbReference>
<proteinExistence type="predicted"/>
<feature type="transmembrane region" description="Helical" evidence="1">
    <location>
        <begin position="96"/>
        <end position="118"/>
    </location>
</feature>
<dbReference type="RefSeq" id="WP_258937286.1">
    <property type="nucleotide sequence ID" value="NZ_JANBBF010000011.1"/>
</dbReference>
<accession>A0ABW6G7M1</accession>